<dbReference type="InterPro" id="IPR001789">
    <property type="entry name" value="Sig_transdc_resp-reg_receiver"/>
</dbReference>
<dbReference type="CDD" id="cd17574">
    <property type="entry name" value="REC_OmpR"/>
    <property type="match status" value="1"/>
</dbReference>
<sequence>MSQTSKILVIEDEDHIREIIVEILDAEDFAIIEANNGQVGVKLAVAELPDLIICDVMMPALDGYGTITRLRNDPVTQHIPVIFLTAKATKGDMRQGMNLGADDYLTKPFTRDELMDAVNARLARVAQQNQKLAEVSQKLEQLEQFDSLTGLPNQLVLGDYFQQALQQGQVDNNSPHSSQQTLIPFLLLGLDRFTQINDTIGYENGDLILKTLAQRLTDFIQTFEAVGVVRLPGDEFALILAPVSHEDQALVLAENLLKIIAQPYNVNHKMIPVTGTIGISFYPESSTLETLRQQASMAMSQAKKEGGNRCKIYVRPLFGVDTPKDLQMAGYFQTAWQRKMLKVFYQPRINIRTRKIVGAEAVVYWQDPTGTVVSPRNIATLADKTGLRQAIAEWVLSVACEQAKQWQQSRKKLRMAVNLPLQLFMSPSLLDTIAQRIEAVSLDPSYLELEISADIITHATNLNQVASKLLGLQRMGIQTTITDFGLIHSSGPFADLGLLALDNLKLDSGLVRNLPQNEPAISALLQIARGMKLKPIANGVETEAQIKTLNKHKCDEIQQNISLAPAELLKFF</sequence>
<dbReference type="InterPro" id="IPR043128">
    <property type="entry name" value="Rev_trsase/Diguanyl_cyclase"/>
</dbReference>
<dbReference type="PANTHER" id="PTHR44757">
    <property type="entry name" value="DIGUANYLATE CYCLASE DGCP"/>
    <property type="match status" value="1"/>
</dbReference>
<reference evidence="6 7" key="1">
    <citation type="journal article" date="2020" name="ISME J.">
        <title>Comparative genomics reveals insights into cyanobacterial evolution and habitat adaptation.</title>
        <authorList>
            <person name="Chen M.Y."/>
            <person name="Teng W.K."/>
            <person name="Zhao L."/>
            <person name="Hu C.X."/>
            <person name="Zhou Y.K."/>
            <person name="Han B.P."/>
            <person name="Song L.R."/>
            <person name="Shu W.S."/>
        </authorList>
    </citation>
    <scope>NUCLEOTIDE SEQUENCE [LARGE SCALE GENOMIC DNA]</scope>
    <source>
        <strain evidence="6 7">FACHB-1370</strain>
    </source>
</reference>
<evidence type="ECO:0000259" key="3">
    <source>
        <dbReference type="PROSITE" id="PS50110"/>
    </source>
</evidence>
<dbReference type="Gene3D" id="3.20.20.450">
    <property type="entry name" value="EAL domain"/>
    <property type="match status" value="1"/>
</dbReference>
<keyword evidence="7" id="KW-1185">Reference proteome</keyword>
<dbReference type="Pfam" id="PF00990">
    <property type="entry name" value="GGDEF"/>
    <property type="match status" value="1"/>
</dbReference>
<feature type="domain" description="GGDEF" evidence="5">
    <location>
        <begin position="181"/>
        <end position="315"/>
    </location>
</feature>
<evidence type="ECO:0000256" key="1">
    <source>
        <dbReference type="PROSITE-ProRule" id="PRU00169"/>
    </source>
</evidence>
<protein>
    <submittedName>
        <fullName evidence="6">EAL domain-containing protein</fullName>
    </submittedName>
</protein>
<dbReference type="Pfam" id="PF00563">
    <property type="entry name" value="EAL"/>
    <property type="match status" value="1"/>
</dbReference>
<dbReference type="SUPFAM" id="SSF55073">
    <property type="entry name" value="Nucleotide cyclase"/>
    <property type="match status" value="1"/>
</dbReference>
<evidence type="ECO:0000256" key="2">
    <source>
        <dbReference type="SAM" id="Coils"/>
    </source>
</evidence>
<dbReference type="SMART" id="SM00448">
    <property type="entry name" value="REC"/>
    <property type="match status" value="1"/>
</dbReference>
<evidence type="ECO:0000259" key="5">
    <source>
        <dbReference type="PROSITE" id="PS50887"/>
    </source>
</evidence>
<dbReference type="InterPro" id="IPR001633">
    <property type="entry name" value="EAL_dom"/>
</dbReference>
<dbReference type="EMBL" id="JACJSK010000024">
    <property type="protein sequence ID" value="MBD2545549.1"/>
    <property type="molecule type" value="Genomic_DNA"/>
</dbReference>
<name>A0ABR8EHH6_9CYAN</name>
<dbReference type="SMART" id="SM00267">
    <property type="entry name" value="GGDEF"/>
    <property type="match status" value="1"/>
</dbReference>
<feature type="domain" description="Response regulatory" evidence="3">
    <location>
        <begin position="6"/>
        <end position="122"/>
    </location>
</feature>
<proteinExistence type="predicted"/>
<dbReference type="NCBIfam" id="TIGR00254">
    <property type="entry name" value="GGDEF"/>
    <property type="match status" value="1"/>
</dbReference>
<dbReference type="Proteomes" id="UP000641954">
    <property type="component" value="Unassembled WGS sequence"/>
</dbReference>
<keyword evidence="2" id="KW-0175">Coiled coil</keyword>
<dbReference type="CDD" id="cd01949">
    <property type="entry name" value="GGDEF"/>
    <property type="match status" value="1"/>
</dbReference>
<dbReference type="Pfam" id="PF00072">
    <property type="entry name" value="Response_reg"/>
    <property type="match status" value="1"/>
</dbReference>
<feature type="modified residue" description="4-aspartylphosphate" evidence="1">
    <location>
        <position position="55"/>
    </location>
</feature>
<dbReference type="PROSITE" id="PS50883">
    <property type="entry name" value="EAL"/>
    <property type="match status" value="1"/>
</dbReference>
<evidence type="ECO:0000259" key="4">
    <source>
        <dbReference type="PROSITE" id="PS50883"/>
    </source>
</evidence>
<comment type="caution">
    <text evidence="6">The sequence shown here is derived from an EMBL/GenBank/DDBJ whole genome shotgun (WGS) entry which is preliminary data.</text>
</comment>
<dbReference type="Gene3D" id="3.30.70.270">
    <property type="match status" value="1"/>
</dbReference>
<dbReference type="InterPro" id="IPR052155">
    <property type="entry name" value="Biofilm_reg_signaling"/>
</dbReference>
<dbReference type="InterPro" id="IPR011006">
    <property type="entry name" value="CheY-like_superfamily"/>
</dbReference>
<dbReference type="InterPro" id="IPR035919">
    <property type="entry name" value="EAL_sf"/>
</dbReference>
<dbReference type="PANTHER" id="PTHR44757:SF2">
    <property type="entry name" value="BIOFILM ARCHITECTURE MAINTENANCE PROTEIN MBAA"/>
    <property type="match status" value="1"/>
</dbReference>
<keyword evidence="1" id="KW-0597">Phosphoprotein</keyword>
<feature type="domain" description="EAL" evidence="4">
    <location>
        <begin position="325"/>
        <end position="572"/>
    </location>
</feature>
<gene>
    <name evidence="6" type="ORF">H6G72_17260</name>
</gene>
<dbReference type="SUPFAM" id="SSF52172">
    <property type="entry name" value="CheY-like"/>
    <property type="match status" value="1"/>
</dbReference>
<dbReference type="InterPro" id="IPR029787">
    <property type="entry name" value="Nucleotide_cyclase"/>
</dbReference>
<dbReference type="SUPFAM" id="SSF141868">
    <property type="entry name" value="EAL domain-like"/>
    <property type="match status" value="1"/>
</dbReference>
<organism evidence="6 7">
    <name type="scientific">Planktothricoides raciborskii FACHB-1370</name>
    <dbReference type="NCBI Taxonomy" id="2949576"/>
    <lineage>
        <taxon>Bacteria</taxon>
        <taxon>Bacillati</taxon>
        <taxon>Cyanobacteriota</taxon>
        <taxon>Cyanophyceae</taxon>
        <taxon>Oscillatoriophycideae</taxon>
        <taxon>Oscillatoriales</taxon>
        <taxon>Oscillatoriaceae</taxon>
        <taxon>Planktothricoides</taxon>
    </lineage>
</organism>
<dbReference type="PROSITE" id="PS50887">
    <property type="entry name" value="GGDEF"/>
    <property type="match status" value="1"/>
</dbReference>
<evidence type="ECO:0000313" key="7">
    <source>
        <dbReference type="Proteomes" id="UP000641954"/>
    </source>
</evidence>
<accession>A0ABR8EHH6</accession>
<dbReference type="Gene3D" id="3.40.50.2300">
    <property type="match status" value="1"/>
</dbReference>
<feature type="coiled-coil region" evidence="2">
    <location>
        <begin position="115"/>
        <end position="145"/>
    </location>
</feature>
<dbReference type="SMART" id="SM00052">
    <property type="entry name" value="EAL"/>
    <property type="match status" value="1"/>
</dbReference>
<dbReference type="InterPro" id="IPR000160">
    <property type="entry name" value="GGDEF_dom"/>
</dbReference>
<evidence type="ECO:0000313" key="6">
    <source>
        <dbReference type="EMBL" id="MBD2545549.1"/>
    </source>
</evidence>
<dbReference type="CDD" id="cd01948">
    <property type="entry name" value="EAL"/>
    <property type="match status" value="1"/>
</dbReference>
<dbReference type="PROSITE" id="PS50110">
    <property type="entry name" value="RESPONSE_REGULATORY"/>
    <property type="match status" value="1"/>
</dbReference>